<dbReference type="AlphaFoldDB" id="A0A1M6LDP0"/>
<dbReference type="OrthoDB" id="9804186at2"/>
<name>A0A1M6LDP0_9FIRM</name>
<dbReference type="Pfam" id="PF13443">
    <property type="entry name" value="HTH_26"/>
    <property type="match status" value="1"/>
</dbReference>
<feature type="domain" description="HTH cro/C1-type" evidence="1">
    <location>
        <begin position="7"/>
        <end position="65"/>
    </location>
</feature>
<accession>A0A1M6LDP0</accession>
<keyword evidence="3" id="KW-1185">Reference proteome</keyword>
<dbReference type="InterPro" id="IPR001387">
    <property type="entry name" value="Cro/C1-type_HTH"/>
</dbReference>
<reference evidence="2 3" key="1">
    <citation type="submission" date="2016-11" db="EMBL/GenBank/DDBJ databases">
        <authorList>
            <person name="Jaros S."/>
            <person name="Januszkiewicz K."/>
            <person name="Wedrychowicz H."/>
        </authorList>
    </citation>
    <scope>NUCLEOTIDE SEQUENCE [LARGE SCALE GENOMIC DNA]</scope>
    <source>
        <strain evidence="2 3">DSM 17477</strain>
    </source>
</reference>
<dbReference type="SUPFAM" id="SSF47413">
    <property type="entry name" value="lambda repressor-like DNA-binding domains"/>
    <property type="match status" value="1"/>
</dbReference>
<keyword evidence="2" id="KW-0238">DNA-binding</keyword>
<evidence type="ECO:0000313" key="3">
    <source>
        <dbReference type="Proteomes" id="UP000184052"/>
    </source>
</evidence>
<dbReference type="STRING" id="1121476.SAMN02745751_03152"/>
<sequence>MDVSYKRLWKLIIDKDMTNVQVRRTAEISPATFTKLKKNETVSMDILLKLCKVLECQFEDIVEIVREEGEVKL</sequence>
<dbReference type="InterPro" id="IPR010982">
    <property type="entry name" value="Lambda_DNA-bd_dom_sf"/>
</dbReference>
<dbReference type="Gene3D" id="1.10.260.40">
    <property type="entry name" value="lambda repressor-like DNA-binding domains"/>
    <property type="match status" value="1"/>
</dbReference>
<evidence type="ECO:0000313" key="2">
    <source>
        <dbReference type="EMBL" id="SHJ69262.1"/>
    </source>
</evidence>
<dbReference type="RefSeq" id="WP_073050528.1">
    <property type="nucleotide sequence ID" value="NZ_FQZL01000031.1"/>
</dbReference>
<dbReference type="Proteomes" id="UP000184052">
    <property type="component" value="Unassembled WGS sequence"/>
</dbReference>
<dbReference type="EMBL" id="FQZL01000031">
    <property type="protein sequence ID" value="SHJ69262.1"/>
    <property type="molecule type" value="Genomic_DNA"/>
</dbReference>
<evidence type="ECO:0000259" key="1">
    <source>
        <dbReference type="Pfam" id="PF13443"/>
    </source>
</evidence>
<proteinExistence type="predicted"/>
<organism evidence="2 3">
    <name type="scientific">Dethiosulfatibacter aminovorans DSM 17477</name>
    <dbReference type="NCBI Taxonomy" id="1121476"/>
    <lineage>
        <taxon>Bacteria</taxon>
        <taxon>Bacillati</taxon>
        <taxon>Bacillota</taxon>
        <taxon>Tissierellia</taxon>
        <taxon>Dethiosulfatibacter</taxon>
    </lineage>
</organism>
<dbReference type="GO" id="GO:0003677">
    <property type="term" value="F:DNA binding"/>
    <property type="evidence" value="ECO:0007669"/>
    <property type="project" value="UniProtKB-KW"/>
</dbReference>
<protein>
    <submittedName>
        <fullName evidence="2">DNA-binding transcriptional regulator, XRE family</fullName>
    </submittedName>
</protein>
<gene>
    <name evidence="2" type="ORF">SAMN02745751_03152</name>
</gene>